<dbReference type="SUPFAM" id="SSF46894">
    <property type="entry name" value="C-terminal effector domain of the bipartite response regulators"/>
    <property type="match status" value="1"/>
</dbReference>
<name>A0A098Y356_9ACTN</name>
<dbReference type="Pfam" id="PF01590">
    <property type="entry name" value="GAF"/>
    <property type="match status" value="1"/>
</dbReference>
<dbReference type="Proteomes" id="UP000029713">
    <property type="component" value="Unassembled WGS sequence"/>
</dbReference>
<gene>
    <name evidence="2" type="ORF">IN07_20510</name>
</gene>
<dbReference type="AlphaFoldDB" id="A0A098Y356"/>
<dbReference type="EMBL" id="JPMX01000096">
    <property type="protein sequence ID" value="KGH44917.1"/>
    <property type="molecule type" value="Genomic_DNA"/>
</dbReference>
<dbReference type="Gene3D" id="3.30.450.40">
    <property type="match status" value="1"/>
</dbReference>
<proteinExistence type="predicted"/>
<evidence type="ECO:0000313" key="3">
    <source>
        <dbReference type="Proteomes" id="UP000029713"/>
    </source>
</evidence>
<accession>A0A098Y356</accession>
<evidence type="ECO:0000259" key="1">
    <source>
        <dbReference type="Pfam" id="PF01590"/>
    </source>
</evidence>
<dbReference type="InterPro" id="IPR003018">
    <property type="entry name" value="GAF"/>
</dbReference>
<organism evidence="2 3">
    <name type="scientific">Modestobacter caceresii</name>
    <dbReference type="NCBI Taxonomy" id="1522368"/>
    <lineage>
        <taxon>Bacteria</taxon>
        <taxon>Bacillati</taxon>
        <taxon>Actinomycetota</taxon>
        <taxon>Actinomycetes</taxon>
        <taxon>Geodermatophilales</taxon>
        <taxon>Geodermatophilaceae</taxon>
        <taxon>Modestobacter</taxon>
    </lineage>
</organism>
<dbReference type="InterPro" id="IPR029016">
    <property type="entry name" value="GAF-like_dom_sf"/>
</dbReference>
<feature type="domain" description="GAF" evidence="1">
    <location>
        <begin position="110"/>
        <end position="216"/>
    </location>
</feature>
<dbReference type="GO" id="GO:0003677">
    <property type="term" value="F:DNA binding"/>
    <property type="evidence" value="ECO:0007669"/>
    <property type="project" value="InterPro"/>
</dbReference>
<dbReference type="RefSeq" id="WP_036339427.1">
    <property type="nucleotide sequence ID" value="NZ_JPMX01000096.1"/>
</dbReference>
<sequence length="499" mass="53654">MSCDAEHLADEDEHLAPRERARALAETFDAVLGQGTVRRAPRPVVSASWERSLAAHVDPERRTPPVVHAPDELDDLRAAHPLNAVMPLLRSALAGVADEVAHLVLVTDGAGHVLWRDGDRELLGRADRVGLFPGTDWSEGAIGTNAMCTALAVGAPVQIHSAEHLVRTYHSWTCVAAPVHDPDTGSVIGVLDVSGPLQTVHPALAQLVAATARLAEDQLRVRVAIADHNLRLRLPLSRRDGEAAAFVTPSGRVLAAEHDGRWPARVQLDDTDQVTLPDGREAQVERLPDGCLLRTAVRRARPAPRPAAHALSLRCTGEGTPTVVVDGRWIPLPLRLAEVLLLLARHPDGLTGEQLARLLYGDRGNQTTVRGEIRRLRAVVGADLLQTRPYRLVAEVASDVETAGRALAARRVDAALSACRGPVLPRSEAPTIRQLSDELTAGLRRAVLAADDPELLHTFSTHPLGEHDGAVHDRLAELLPPGDPRSASVAVRRARLLAD</sequence>
<dbReference type="STRING" id="1522368.IN07_20510"/>
<dbReference type="OrthoDB" id="3928741at2"/>
<dbReference type="InterPro" id="IPR016032">
    <property type="entry name" value="Sig_transdc_resp-reg_C-effctor"/>
</dbReference>
<keyword evidence="3" id="KW-1185">Reference proteome</keyword>
<evidence type="ECO:0000313" key="2">
    <source>
        <dbReference type="EMBL" id="KGH44917.1"/>
    </source>
</evidence>
<protein>
    <submittedName>
        <fullName evidence="2">Transcriptional regulator</fullName>
    </submittedName>
</protein>
<comment type="caution">
    <text evidence="2">The sequence shown here is derived from an EMBL/GenBank/DDBJ whole genome shotgun (WGS) entry which is preliminary data.</text>
</comment>
<dbReference type="GO" id="GO:0006355">
    <property type="term" value="P:regulation of DNA-templated transcription"/>
    <property type="evidence" value="ECO:0007669"/>
    <property type="project" value="InterPro"/>
</dbReference>
<reference evidence="2 3" key="1">
    <citation type="submission" date="2014-07" db="EMBL/GenBank/DDBJ databases">
        <title>Biosystematic studies on Modestobacter strains isolated from extreme hyper-arid desert soil and from historic building.</title>
        <authorList>
            <person name="Bukarasam K."/>
            <person name="Bull A."/>
            <person name="Girard G."/>
            <person name="van Wezel G."/>
            <person name="Goodfellow M."/>
        </authorList>
    </citation>
    <scope>NUCLEOTIDE SEQUENCE [LARGE SCALE GENOMIC DNA]</scope>
    <source>
        <strain evidence="2 3">KNN45-2b</strain>
    </source>
</reference>